<gene>
    <name evidence="4" type="ORF">HG535_0G04570</name>
</gene>
<dbReference type="PANTHER" id="PTHR28076:SF1">
    <property type="entry name" value="PROSPORE MEMBRANE ADAPTER PROTEIN SPO71"/>
    <property type="match status" value="1"/>
</dbReference>
<dbReference type="InterPro" id="IPR057379">
    <property type="entry name" value="PH_SPO71"/>
</dbReference>
<reference evidence="4 5" key="1">
    <citation type="submission" date="2020-07" db="EMBL/GenBank/DDBJ databases">
        <title>The yeast mating-type switching endonuclease HO is a domesticated member of an unorthodox homing genetic element family.</title>
        <authorList>
            <person name="Coughlan A.Y."/>
            <person name="Lombardi L."/>
            <person name="Braun-Galleani S."/>
            <person name="Martos A.R."/>
            <person name="Galeote V."/>
            <person name="Bigey F."/>
            <person name="Dequin S."/>
            <person name="Byrne K.P."/>
            <person name="Wolfe K.H."/>
        </authorList>
    </citation>
    <scope>NUCLEOTIDE SEQUENCE [LARGE SCALE GENOMIC DNA]</scope>
    <source>
        <strain evidence="4 5">NRRL Y-6702</strain>
    </source>
</reference>
<name>A0A7H9B8J4_ZYGMR</name>
<dbReference type="InterPro" id="IPR029217">
    <property type="entry name" value="Spo7_2_N"/>
</dbReference>
<evidence type="ECO:0000313" key="5">
    <source>
        <dbReference type="Proteomes" id="UP000509704"/>
    </source>
</evidence>
<dbReference type="InterPro" id="IPR001849">
    <property type="entry name" value="PH_domain"/>
</dbReference>
<evidence type="ECO:0000256" key="1">
    <source>
        <dbReference type="SAM" id="MobiDB-lite"/>
    </source>
</evidence>
<feature type="domain" description="PH" evidence="2">
    <location>
        <begin position="1010"/>
        <end position="1201"/>
    </location>
</feature>
<dbReference type="SMART" id="SM00233">
    <property type="entry name" value="PH"/>
    <property type="match status" value="2"/>
</dbReference>
<protein>
    <recommendedName>
        <fullName evidence="6">PH domain-containing protein</fullName>
    </recommendedName>
</protein>
<dbReference type="GO" id="GO:1902657">
    <property type="term" value="P:protein localization to prospore membrane"/>
    <property type="evidence" value="ECO:0007669"/>
    <property type="project" value="InterPro"/>
</dbReference>
<feature type="compositionally biased region" description="Low complexity" evidence="1">
    <location>
        <begin position="232"/>
        <end position="241"/>
    </location>
</feature>
<evidence type="ECO:0000259" key="3">
    <source>
        <dbReference type="SMART" id="SM01316"/>
    </source>
</evidence>
<feature type="compositionally biased region" description="Polar residues" evidence="1">
    <location>
        <begin position="121"/>
        <end position="132"/>
    </location>
</feature>
<dbReference type="PANTHER" id="PTHR28076">
    <property type="entry name" value="SPORULATION-SPECIFIC PROTEIN 71"/>
    <property type="match status" value="1"/>
</dbReference>
<dbReference type="InterPro" id="IPR040345">
    <property type="entry name" value="Mug56/Spo71"/>
</dbReference>
<dbReference type="KEGG" id="zmk:HG535_0G04570"/>
<dbReference type="Pfam" id="PF15404">
    <property type="entry name" value="PH_4"/>
    <property type="match status" value="1"/>
</dbReference>
<dbReference type="Pfam" id="PF15407">
    <property type="entry name" value="Spo7_2_N"/>
    <property type="match status" value="1"/>
</dbReference>
<dbReference type="Proteomes" id="UP000509704">
    <property type="component" value="Chromosome 7"/>
</dbReference>
<dbReference type="RefSeq" id="XP_037146299.1">
    <property type="nucleotide sequence ID" value="XM_037290404.1"/>
</dbReference>
<keyword evidence="5" id="KW-1185">Reference proteome</keyword>
<feature type="domain" description="Sporulation-specific protein 71 N-terminal" evidence="3">
    <location>
        <begin position="32"/>
        <end position="98"/>
    </location>
</feature>
<dbReference type="GeneID" id="59238357"/>
<dbReference type="SMART" id="SM01316">
    <property type="entry name" value="Spo7_2_N"/>
    <property type="match status" value="1"/>
</dbReference>
<evidence type="ECO:0000259" key="2">
    <source>
        <dbReference type="SMART" id="SM00233"/>
    </source>
</evidence>
<evidence type="ECO:0008006" key="6">
    <source>
        <dbReference type="Google" id="ProtNLM"/>
    </source>
</evidence>
<feature type="compositionally biased region" description="Polar residues" evidence="1">
    <location>
        <begin position="222"/>
        <end position="231"/>
    </location>
</feature>
<dbReference type="SUPFAM" id="SSF50729">
    <property type="entry name" value="PH domain-like"/>
    <property type="match status" value="1"/>
</dbReference>
<dbReference type="GO" id="GO:0005628">
    <property type="term" value="C:prospore membrane"/>
    <property type="evidence" value="ECO:0007669"/>
    <property type="project" value="TreeGrafter"/>
</dbReference>
<dbReference type="EMBL" id="CP058610">
    <property type="protein sequence ID" value="QLG74574.1"/>
    <property type="molecule type" value="Genomic_DNA"/>
</dbReference>
<proteinExistence type="predicted"/>
<dbReference type="InterPro" id="IPR039486">
    <property type="entry name" value="Mug56/Spo71_PH"/>
</dbReference>
<organism evidence="4 5">
    <name type="scientific">Zygotorulaspora mrakii</name>
    <name type="common">Zygosaccharomyces mrakii</name>
    <dbReference type="NCBI Taxonomy" id="42260"/>
    <lineage>
        <taxon>Eukaryota</taxon>
        <taxon>Fungi</taxon>
        <taxon>Dikarya</taxon>
        <taxon>Ascomycota</taxon>
        <taxon>Saccharomycotina</taxon>
        <taxon>Saccharomycetes</taxon>
        <taxon>Saccharomycetales</taxon>
        <taxon>Saccharomycetaceae</taxon>
        <taxon>Zygotorulaspora</taxon>
    </lineage>
</organism>
<feature type="domain" description="PH" evidence="2">
    <location>
        <begin position="738"/>
        <end position="948"/>
    </location>
</feature>
<evidence type="ECO:0000313" key="4">
    <source>
        <dbReference type="EMBL" id="QLG74574.1"/>
    </source>
</evidence>
<dbReference type="Pfam" id="PF23207">
    <property type="entry name" value="PH_SPO71"/>
    <property type="match status" value="1"/>
</dbReference>
<feature type="region of interest" description="Disordered" evidence="1">
    <location>
        <begin position="1138"/>
        <end position="1160"/>
    </location>
</feature>
<accession>A0A7H9B8J4</accession>
<feature type="region of interest" description="Disordered" evidence="1">
    <location>
        <begin position="111"/>
        <end position="141"/>
    </location>
</feature>
<feature type="compositionally biased region" description="Basic and acidic residues" evidence="1">
    <location>
        <begin position="1138"/>
        <end position="1158"/>
    </location>
</feature>
<feature type="region of interest" description="Disordered" evidence="1">
    <location>
        <begin position="220"/>
        <end position="243"/>
    </location>
</feature>
<dbReference type="OrthoDB" id="5579281at2759"/>
<dbReference type="AlphaFoldDB" id="A0A7H9B8J4"/>
<sequence length="1209" mass="138368">MVLSSRKVLEIISDEEKFVRHSCPNYKKDAVTLIDIPKNSFTAIRLLNASPVEISLSSKVVLVGGVPALWYDEQRVGFRKFVSSIGSRKIDRDTRKLDNYGYRLMYKKAGSHTYGEEHASNKPSTPGSSTRTAYGPSPRRQLKETKTLATELRVASPHGSKPIAKLQELQHKVRQSKTVPVLPTLQKKSAPEKVNYRYPLSTNHDQRNVDYESSVFDDFESSTDLQSSLRPSNISMKSSMHSSERKVPIIHPFRENSCNRYDYEDKPSTITMQVPESGIDSALQEGDSVSPSVSNYKLVSPEASDDTARQSQSGQEISSIAKNRAITFADKRDTNTIVSHSRVVGSYSSLAVRKLPLVRLKTTTNSKVSEVMRVLDPSPEETDCSLNKNELVKFTASRRHIKRHKGVSGKVLNRLKKEAEELSQLCYSPHHNLVQRLRSGVILFAGRVLVMQKIAVDRKEPLLHFSEVEPIDTRVAERWKEYFVIVRSTNLSERPVFIQFYKGVHAPKNLDKGFKRKAKSMDFFLDMQCKIDFYSNLDKTICVQKPDDKYSGMIAEGNDPDLDSLNPLAFYIFRCRTLHDSSKLYEMLRKYLGIATIPKELVIRVPDADISVGLKFTKDIVNKLFQLEANESERLILSILRRGYKVFQNPLMRYINIAVVQELKQSHRDVLKQWDKSNVILGCCFKRYDLLQWSSGSQNALIGNSLALCKSHLLEYRSYTQIPRLVKVGEKSILVEPTAVEGFLIQLTNKYGKEKTSLGKFFLQPSFLFTVDNLLFYMKSNRVSADVPFEKLFQGSQSKTSPDETKQMLMKTPNVCEHDPYPLDLSGHINWLKDKIDARTFEENDLFAFKSFNRRVIQIMKAEGMIDMTEIVNVFYETVANVEGCEIKYQLYSKAKRAFWRHAKNIKDDTSYLVCAVTANGLILKLLAPNKTVCEEWVTRLQGLIKYWKGKRHSESEKSKALKIKNFRNLKLDEEEESNINGNTPKWLTDRGVTDSTIYNANALSGLRPSLQKGLLYQKPKKHSIFSRYFVILIPGFLTFYHAFHRSSSGVAKNVLNHSHYLTIPLEGCYIYSGATTELDLLKRDHTFDEINPGSHSLPRYYSDGWRSTEDETSRCFTLWFGKKRTFHTVKRRNEVESKDGGFHHDASADTSNNEKFRRNPSTLTLTKKLGVTGRSMVFMARSRQERDLWVLSIYYELERLARVSADFL</sequence>